<name>D3PVK7_STANL</name>
<organism evidence="1 2">
    <name type="scientific">Stackebrandtia nassauensis (strain DSM 44728 / CIP 108903 / NRRL B-16338 / NBRC 102104 / LLR-40K-21)</name>
    <dbReference type="NCBI Taxonomy" id="446470"/>
    <lineage>
        <taxon>Bacteria</taxon>
        <taxon>Bacillati</taxon>
        <taxon>Actinomycetota</taxon>
        <taxon>Actinomycetes</taxon>
        <taxon>Glycomycetales</taxon>
        <taxon>Glycomycetaceae</taxon>
        <taxon>Stackebrandtia</taxon>
    </lineage>
</organism>
<keyword evidence="2" id="KW-1185">Reference proteome</keyword>
<dbReference type="eggNOG" id="ENOG5030793">
    <property type="taxonomic scope" value="Bacteria"/>
</dbReference>
<dbReference type="AlphaFoldDB" id="D3PVK7"/>
<proteinExistence type="predicted"/>
<protein>
    <submittedName>
        <fullName evidence="1">Uncharacterized protein</fullName>
    </submittedName>
</protein>
<dbReference type="KEGG" id="sna:Snas_3457"/>
<reference evidence="1 2" key="1">
    <citation type="journal article" date="2009" name="Stand. Genomic Sci.">
        <title>Complete genome sequence of Stackebrandtia nassauensis type strain (LLR-40K-21).</title>
        <authorList>
            <person name="Munk C."/>
            <person name="Lapidus A."/>
            <person name="Copeland A."/>
            <person name="Jando M."/>
            <person name="Mayilraj S."/>
            <person name="Glavina Del Rio T."/>
            <person name="Nolan M."/>
            <person name="Chen F."/>
            <person name="Lucas S."/>
            <person name="Tice H."/>
            <person name="Cheng J.F."/>
            <person name="Han C."/>
            <person name="Detter J.C."/>
            <person name="Bruce D."/>
            <person name="Goodwin L."/>
            <person name="Chain P."/>
            <person name="Pitluck S."/>
            <person name="Goker M."/>
            <person name="Ovchinikova G."/>
            <person name="Pati A."/>
            <person name="Ivanova N."/>
            <person name="Mavromatis K."/>
            <person name="Chen A."/>
            <person name="Palaniappan K."/>
            <person name="Land M."/>
            <person name="Hauser L."/>
            <person name="Chang Y.J."/>
            <person name="Jeffries C.D."/>
            <person name="Bristow J."/>
            <person name="Eisen J.A."/>
            <person name="Markowitz V."/>
            <person name="Hugenholtz P."/>
            <person name="Kyrpides N.C."/>
            <person name="Klenk H.P."/>
        </authorList>
    </citation>
    <scope>NUCLEOTIDE SEQUENCE [LARGE SCALE GENOMIC DNA]</scope>
    <source>
        <strain evidence="2">DSM 44728 / CIP 108903 / NRRL B-16338 / NBRC 102104 / LLR-40K-21</strain>
    </source>
</reference>
<evidence type="ECO:0000313" key="1">
    <source>
        <dbReference type="EMBL" id="ADD43121.1"/>
    </source>
</evidence>
<accession>D3PVK7</accession>
<dbReference type="Proteomes" id="UP000000844">
    <property type="component" value="Chromosome"/>
</dbReference>
<sequence length="306" mass="32620">MRAGWVAGGIRARALLNRRLGVAGARELASSASARAAISTLAQGPYGHSVYSGQSLADAEHGVVEALLWQLRVLAGWQPRQGAEIVRVLAAGLEMANVVELARELSALKTGRYFDLGRLSTAWPRLREAASTTELAELLATTPWRDPEGITPAAIASSLGLEWARRVMTVVPEAAGWAAGGAALLTARLLFLDGRPVEDSTRRRMRTLLGDGVAAGDWDGFTQGLRHNARWPLAGVGDPGQLWRAENAWWVRMEREARALLSTPKAGRAVVVGCVGMLAADARRVRAALHCAARGGRALGVYDAVV</sequence>
<evidence type="ECO:0000313" key="2">
    <source>
        <dbReference type="Proteomes" id="UP000000844"/>
    </source>
</evidence>
<dbReference type="HOGENOM" id="CLU_914711_0_0_11"/>
<dbReference type="STRING" id="446470.Snas_3457"/>
<dbReference type="EMBL" id="CP001778">
    <property type="protein sequence ID" value="ADD43121.1"/>
    <property type="molecule type" value="Genomic_DNA"/>
</dbReference>
<gene>
    <name evidence="1" type="ordered locus">Snas_3457</name>
</gene>